<dbReference type="GO" id="GO:0000447">
    <property type="term" value="P:endonucleolytic cleavage in ITS1 to separate SSU-rRNA from 5.8S rRNA and LSU-rRNA from tricistronic rRNA transcript (SSU-rRNA, 5.8S rRNA, LSU-rRNA)"/>
    <property type="evidence" value="ECO:0007669"/>
    <property type="project" value="TreeGrafter"/>
</dbReference>
<dbReference type="PANTHER" id="PTHR14490">
    <property type="entry name" value="ZINC FINGER, ZZ TYPE"/>
    <property type="match status" value="1"/>
</dbReference>
<dbReference type="InterPro" id="IPR018034">
    <property type="entry name" value="Kri1"/>
</dbReference>
<accession>A0A672MA13</accession>
<feature type="region of interest" description="Disordered" evidence="3">
    <location>
        <begin position="627"/>
        <end position="647"/>
    </location>
</feature>
<feature type="region of interest" description="Disordered" evidence="3">
    <location>
        <begin position="119"/>
        <end position="142"/>
    </location>
</feature>
<sequence length="716" mass="85723">MSDLKINTKFAEKYEKYRQKEELQRLKDRYGDQDEENSSDDSDSDSDESEVELDPKLDRDFYRTLSLLKKKDPKIYQKDAKFFTEEASGSGTVATMNETIILSESIFSFASFRKFVQDSDDEDGGRQLLTRRTKTQEEKDKEEADYVEWLKGQTELEGEEGVRDMKYLRDYWNNPELDERESFLRDYMLNKGYLEEDEEDRIPTYNELMQEDVEDSEEEGESFLHKQEDFERHYNFRFEEPEAGKIKTYPRNIATSVRSKDDRRKMKRDEVKERKKKEKEQKQQQLKELKNLKRAEIMDKLKKLQELTGNEKLAFNDVDLEGDFDPQQHDQLMQKFFGDGYYGENEEEKPQFDDDDDLAENWNWDTWVGNEENEGEYGDEEDYASEEDYEPDCEDPDFIMDADFDPSQQPVAKKKRKKERQEKKKKTKEDAPLIGKKRKKSHFAEIITKNKPVFDPKEKTFEQYLDEYYKLDYEDVIDDLPCRFRYREVVPNDFGLTTDEILKADESELNRWCSLRKTCMYRSEREELCDVKNFQIKARNNKKKEQVFVSLYNENEGEEELKEPKGKVDKKRRDRLKRSEVNMEKRVLTEDASESAVVDGLGQTDPQELKEVAVQDDEEFLVPKKKMKREETAVTPKEELAKERTDKPHWLKKKMRRQGGRLLSRSMTVKMAGREFSRQRLQAYGLNPKRLHFRELYRQKRKEREKKEKLEKKSKQ</sequence>
<dbReference type="InterPro" id="IPR024626">
    <property type="entry name" value="Kri1-like_C"/>
</dbReference>
<keyword evidence="6" id="KW-1185">Reference proteome</keyword>
<feature type="compositionally biased region" description="Acidic residues" evidence="3">
    <location>
        <begin position="33"/>
        <end position="52"/>
    </location>
</feature>
<evidence type="ECO:0000313" key="5">
    <source>
        <dbReference type="Ensembl" id="ENSSGRP00000035354.1"/>
    </source>
</evidence>
<comment type="similarity">
    <text evidence="1">Belongs to the KRI1 family.</text>
</comment>
<evidence type="ECO:0000313" key="6">
    <source>
        <dbReference type="Proteomes" id="UP000472262"/>
    </source>
</evidence>
<dbReference type="InParanoid" id="A0A672MA13"/>
<feature type="compositionally biased region" description="Acidic residues" evidence="3">
    <location>
        <begin position="371"/>
        <end position="404"/>
    </location>
</feature>
<feature type="region of interest" description="Disordered" evidence="3">
    <location>
        <begin position="247"/>
        <end position="287"/>
    </location>
</feature>
<dbReference type="Pfam" id="PF05178">
    <property type="entry name" value="Kri1"/>
    <property type="match status" value="1"/>
</dbReference>
<protein>
    <recommendedName>
        <fullName evidence="2">Protein KRI1 homolog</fullName>
    </recommendedName>
</protein>
<proteinExistence type="inferred from homology"/>
<dbReference type="AlphaFoldDB" id="A0A672MA13"/>
<dbReference type="Pfam" id="PF12936">
    <property type="entry name" value="Kri1_C"/>
    <property type="match status" value="1"/>
</dbReference>
<dbReference type="GO" id="GO:0005730">
    <property type="term" value="C:nucleolus"/>
    <property type="evidence" value="ECO:0007669"/>
    <property type="project" value="TreeGrafter"/>
</dbReference>
<dbReference type="Proteomes" id="UP000472262">
    <property type="component" value="Unassembled WGS sequence"/>
</dbReference>
<evidence type="ECO:0000259" key="4">
    <source>
        <dbReference type="Pfam" id="PF12936"/>
    </source>
</evidence>
<feature type="region of interest" description="Disordered" evidence="3">
    <location>
        <begin position="695"/>
        <end position="716"/>
    </location>
</feature>
<dbReference type="GO" id="GO:0030686">
    <property type="term" value="C:90S preribosome"/>
    <property type="evidence" value="ECO:0007669"/>
    <property type="project" value="TreeGrafter"/>
</dbReference>
<evidence type="ECO:0000256" key="2">
    <source>
        <dbReference type="ARBA" id="ARBA00017294"/>
    </source>
</evidence>
<dbReference type="OMA" id="KIMATRH"/>
<feature type="domain" description="Kri1-like C-terminal" evidence="4">
    <location>
        <begin position="459"/>
        <end position="547"/>
    </location>
</feature>
<name>A0A672MA13_SINGR</name>
<feature type="compositionally biased region" description="Basic and acidic residues" evidence="3">
    <location>
        <begin position="419"/>
        <end position="431"/>
    </location>
</feature>
<dbReference type="FunCoup" id="A0A672MA13">
    <property type="interactions" value="1822"/>
</dbReference>
<gene>
    <name evidence="5" type="primary">LOC107559239</name>
</gene>
<feature type="compositionally biased region" description="Basic and acidic residues" evidence="3">
    <location>
        <begin position="21"/>
        <end position="32"/>
    </location>
</feature>
<organism evidence="5 6">
    <name type="scientific">Sinocyclocheilus grahami</name>
    <name type="common">Dianchi golden-line fish</name>
    <name type="synonym">Barbus grahami</name>
    <dbReference type="NCBI Taxonomy" id="75366"/>
    <lineage>
        <taxon>Eukaryota</taxon>
        <taxon>Metazoa</taxon>
        <taxon>Chordata</taxon>
        <taxon>Craniata</taxon>
        <taxon>Vertebrata</taxon>
        <taxon>Euteleostomi</taxon>
        <taxon>Actinopterygii</taxon>
        <taxon>Neopterygii</taxon>
        <taxon>Teleostei</taxon>
        <taxon>Ostariophysi</taxon>
        <taxon>Cypriniformes</taxon>
        <taxon>Cyprinidae</taxon>
        <taxon>Cyprininae</taxon>
        <taxon>Sinocyclocheilus</taxon>
    </lineage>
</organism>
<feature type="compositionally biased region" description="Basic and acidic residues" evidence="3">
    <location>
        <begin position="258"/>
        <end position="287"/>
    </location>
</feature>
<feature type="region of interest" description="Disordered" evidence="3">
    <location>
        <begin position="21"/>
        <end position="55"/>
    </location>
</feature>
<dbReference type="Ensembl" id="ENSSGRT00000037952.1">
    <property type="protein sequence ID" value="ENSSGRP00000035354.1"/>
    <property type="gene ID" value="ENSSGRG00000019586.1"/>
</dbReference>
<reference evidence="5" key="2">
    <citation type="submission" date="2025-09" db="UniProtKB">
        <authorList>
            <consortium name="Ensembl"/>
        </authorList>
    </citation>
    <scope>IDENTIFICATION</scope>
</reference>
<evidence type="ECO:0000256" key="3">
    <source>
        <dbReference type="SAM" id="MobiDB-lite"/>
    </source>
</evidence>
<feature type="region of interest" description="Disordered" evidence="3">
    <location>
        <begin position="365"/>
        <end position="431"/>
    </location>
</feature>
<feature type="compositionally biased region" description="Basic and acidic residues" evidence="3">
    <location>
        <begin position="705"/>
        <end position="716"/>
    </location>
</feature>
<dbReference type="PANTHER" id="PTHR14490:SF5">
    <property type="entry name" value="PROTEIN KRI1 HOMOLOG"/>
    <property type="match status" value="1"/>
</dbReference>
<feature type="compositionally biased region" description="Basic and acidic residues" evidence="3">
    <location>
        <begin position="628"/>
        <end position="647"/>
    </location>
</feature>
<evidence type="ECO:0000256" key="1">
    <source>
        <dbReference type="ARBA" id="ARBA00007473"/>
    </source>
</evidence>
<reference evidence="5" key="1">
    <citation type="submission" date="2025-08" db="UniProtKB">
        <authorList>
            <consortium name="Ensembl"/>
        </authorList>
    </citation>
    <scope>IDENTIFICATION</scope>
</reference>